<feature type="compositionally biased region" description="Low complexity" evidence="1">
    <location>
        <begin position="166"/>
        <end position="177"/>
    </location>
</feature>
<organism evidence="2 3">
    <name type="scientific">Rhizopogon vesiculosus</name>
    <dbReference type="NCBI Taxonomy" id="180088"/>
    <lineage>
        <taxon>Eukaryota</taxon>
        <taxon>Fungi</taxon>
        <taxon>Dikarya</taxon>
        <taxon>Basidiomycota</taxon>
        <taxon>Agaricomycotina</taxon>
        <taxon>Agaricomycetes</taxon>
        <taxon>Agaricomycetidae</taxon>
        <taxon>Boletales</taxon>
        <taxon>Suillineae</taxon>
        <taxon>Rhizopogonaceae</taxon>
        <taxon>Rhizopogon</taxon>
    </lineage>
</organism>
<evidence type="ECO:0000256" key="1">
    <source>
        <dbReference type="SAM" id="MobiDB-lite"/>
    </source>
</evidence>
<dbReference type="AlphaFoldDB" id="A0A1J8QVP1"/>
<feature type="compositionally biased region" description="Acidic residues" evidence="1">
    <location>
        <begin position="67"/>
        <end position="99"/>
    </location>
</feature>
<accession>A0A1J8QVP1</accession>
<feature type="compositionally biased region" description="Basic and acidic residues" evidence="1">
    <location>
        <begin position="100"/>
        <end position="118"/>
    </location>
</feature>
<keyword evidence="3" id="KW-1185">Reference proteome</keyword>
<feature type="region of interest" description="Disordered" evidence="1">
    <location>
        <begin position="62"/>
        <end position="204"/>
    </location>
</feature>
<dbReference type="STRING" id="180088.A0A1J8QVP1"/>
<reference evidence="2 3" key="1">
    <citation type="submission" date="2016-03" db="EMBL/GenBank/DDBJ databases">
        <title>Comparative genomics of the ectomycorrhizal sister species Rhizopogon vinicolor and Rhizopogon vesiculosus (Basidiomycota: Boletales) reveals a divergence of the mating type B locus.</title>
        <authorList>
            <person name="Mujic A.B."/>
            <person name="Kuo A."/>
            <person name="Tritt A."/>
            <person name="Lipzen A."/>
            <person name="Chen C."/>
            <person name="Johnson J."/>
            <person name="Sharma A."/>
            <person name="Barry K."/>
            <person name="Grigoriev I.V."/>
            <person name="Spatafora J.W."/>
        </authorList>
    </citation>
    <scope>NUCLEOTIDE SEQUENCE [LARGE SCALE GENOMIC DNA]</scope>
    <source>
        <strain evidence="2 3">AM-OR11-056</strain>
    </source>
</reference>
<sequence>MLCRRIRDPVILERVNVPVPLPPTPPARSTRPSGNMYQTPNRRARSSLHREVLIRSVQRAVMAREEEREEKEVEDVIVGEEAVEECEEYENEEERDDDGAEHAEDNHEGSEEDGHSDTDEATSTQHMAQISRCYARTYNEQDQDQDQHVQMDTDQDAQPPPPSSSPPAQIIAPQVQPHLTPARAPRPLGSCMTPQVPHPQSDVGLGVGRGAGCNSFGGALGVPIPPGVSAPAPSGA</sequence>
<feature type="non-terminal residue" evidence="2">
    <location>
        <position position="236"/>
    </location>
</feature>
<evidence type="ECO:0000313" key="2">
    <source>
        <dbReference type="EMBL" id="OJA17457.1"/>
    </source>
</evidence>
<evidence type="ECO:0000313" key="3">
    <source>
        <dbReference type="Proteomes" id="UP000183567"/>
    </source>
</evidence>
<dbReference type="EMBL" id="LVVM01002004">
    <property type="protein sequence ID" value="OJA17457.1"/>
    <property type="molecule type" value="Genomic_DNA"/>
</dbReference>
<dbReference type="Proteomes" id="UP000183567">
    <property type="component" value="Unassembled WGS sequence"/>
</dbReference>
<comment type="caution">
    <text evidence="2">The sequence shown here is derived from an EMBL/GenBank/DDBJ whole genome shotgun (WGS) entry which is preliminary data.</text>
</comment>
<name>A0A1J8QVP1_9AGAM</name>
<feature type="region of interest" description="Disordered" evidence="1">
    <location>
        <begin position="20"/>
        <end position="48"/>
    </location>
</feature>
<gene>
    <name evidence="2" type="ORF">AZE42_11661</name>
</gene>
<proteinExistence type="predicted"/>
<protein>
    <submittedName>
        <fullName evidence="2">Uncharacterized protein</fullName>
    </submittedName>
</protein>